<accession>S7ZIR1</accession>
<gene>
    <name evidence="1" type="ORF">PDE_05124</name>
</gene>
<dbReference type="EMBL" id="KB644412">
    <property type="protein sequence ID" value="EPS30174.1"/>
    <property type="molecule type" value="Genomic_DNA"/>
</dbReference>
<protein>
    <submittedName>
        <fullName evidence="1">Uncharacterized protein</fullName>
    </submittedName>
</protein>
<proteinExistence type="predicted"/>
<organism evidence="1 2">
    <name type="scientific">Penicillium oxalicum (strain 114-2 / CGMCC 5302)</name>
    <name type="common">Penicillium decumbens</name>
    <dbReference type="NCBI Taxonomy" id="933388"/>
    <lineage>
        <taxon>Eukaryota</taxon>
        <taxon>Fungi</taxon>
        <taxon>Dikarya</taxon>
        <taxon>Ascomycota</taxon>
        <taxon>Pezizomycotina</taxon>
        <taxon>Eurotiomycetes</taxon>
        <taxon>Eurotiomycetidae</taxon>
        <taxon>Eurotiales</taxon>
        <taxon>Aspergillaceae</taxon>
        <taxon>Penicillium</taxon>
    </lineage>
</organism>
<dbReference type="HOGENOM" id="CLU_2758613_0_0_1"/>
<sequence length="70" mass="7708">MALLSCAGSIEYGPSEPSLSWVCEIQEDPATRGDWWDAPRTELDSALVEACRELGLHLCQLLTQACYLPP</sequence>
<dbReference type="AlphaFoldDB" id="S7ZIR1"/>
<name>S7ZIR1_PENO1</name>
<evidence type="ECO:0000313" key="2">
    <source>
        <dbReference type="Proteomes" id="UP000019376"/>
    </source>
</evidence>
<keyword evidence="2" id="KW-1185">Reference proteome</keyword>
<dbReference type="Proteomes" id="UP000019376">
    <property type="component" value="Unassembled WGS sequence"/>
</dbReference>
<reference evidence="1 2" key="1">
    <citation type="journal article" date="2013" name="PLoS ONE">
        <title>Genomic and secretomic analyses reveal unique features of the lignocellulolytic enzyme system of Penicillium decumbens.</title>
        <authorList>
            <person name="Liu G."/>
            <person name="Zhang L."/>
            <person name="Wei X."/>
            <person name="Zou G."/>
            <person name="Qin Y."/>
            <person name="Ma L."/>
            <person name="Li J."/>
            <person name="Zheng H."/>
            <person name="Wang S."/>
            <person name="Wang C."/>
            <person name="Xun L."/>
            <person name="Zhao G.-P."/>
            <person name="Zhou Z."/>
            <person name="Qu Y."/>
        </authorList>
    </citation>
    <scope>NUCLEOTIDE SEQUENCE [LARGE SCALE GENOMIC DNA]</scope>
    <source>
        <strain evidence="2">114-2 / CGMCC 5302</strain>
    </source>
</reference>
<evidence type="ECO:0000313" key="1">
    <source>
        <dbReference type="EMBL" id="EPS30174.1"/>
    </source>
</evidence>